<dbReference type="RefSeq" id="XP_060300207.1">
    <property type="nucleotide sequence ID" value="XM_060441229.1"/>
</dbReference>
<name>A0AA40B4H9_9PEZI</name>
<keyword evidence="8" id="KW-1185">Reference proteome</keyword>
<accession>A0AA40B4H9</accession>
<feature type="binding site" evidence="6">
    <location>
        <position position="6"/>
    </location>
    <ligand>
        <name>FAD</name>
        <dbReference type="ChEBI" id="CHEBI:57692"/>
    </ligand>
</feature>
<dbReference type="EMBL" id="JAUIRO010000002">
    <property type="protein sequence ID" value="KAK0727352.1"/>
    <property type="molecule type" value="Genomic_DNA"/>
</dbReference>
<proteinExistence type="inferred from homology"/>
<reference evidence="7" key="1">
    <citation type="submission" date="2023-06" db="EMBL/GenBank/DDBJ databases">
        <title>Genome-scale phylogeny and comparative genomics of the fungal order Sordariales.</title>
        <authorList>
            <consortium name="Lawrence Berkeley National Laboratory"/>
            <person name="Hensen N."/>
            <person name="Bonometti L."/>
            <person name="Westerberg I."/>
            <person name="Brannstrom I.O."/>
            <person name="Guillou S."/>
            <person name="Cros-Aarteil S."/>
            <person name="Calhoun S."/>
            <person name="Haridas S."/>
            <person name="Kuo A."/>
            <person name="Mondo S."/>
            <person name="Pangilinan J."/>
            <person name="Riley R."/>
            <person name="LaButti K."/>
            <person name="Andreopoulos B."/>
            <person name="Lipzen A."/>
            <person name="Chen C."/>
            <person name="Yanf M."/>
            <person name="Daum C."/>
            <person name="Ng V."/>
            <person name="Clum A."/>
            <person name="Steindorff A."/>
            <person name="Ohm R."/>
            <person name="Martin F."/>
            <person name="Silar P."/>
            <person name="Natvig D."/>
            <person name="Lalanne C."/>
            <person name="Gautier V."/>
            <person name="Ament-velasquez S.L."/>
            <person name="Kruys A."/>
            <person name="Hutchinson M.I."/>
            <person name="Powell A.J."/>
            <person name="Barry K."/>
            <person name="Miller A.N."/>
            <person name="Grigoriev I.V."/>
            <person name="Debuchy R."/>
            <person name="Gladieux P."/>
            <person name="Thoren M.H."/>
            <person name="Johannesson H."/>
        </authorList>
    </citation>
    <scope>NUCLEOTIDE SEQUENCE</scope>
    <source>
        <strain evidence="7">SMH2392-1A</strain>
    </source>
</reference>
<comment type="caution">
    <text evidence="7">The sequence shown here is derived from an EMBL/GenBank/DDBJ whole genome shotgun (WGS) entry which is preliminary data.</text>
</comment>
<feature type="binding site" evidence="6">
    <location>
        <position position="7"/>
    </location>
    <ligand>
        <name>FAD</name>
        <dbReference type="ChEBI" id="CHEBI:57692"/>
    </ligand>
</feature>
<comment type="similarity">
    <text evidence="2">Belongs to the flavoprotein pyridine nucleotide cytochrome reductase family.</text>
</comment>
<keyword evidence="3 6" id="KW-0285">Flavoprotein</keyword>
<dbReference type="Proteomes" id="UP001172101">
    <property type="component" value="Unassembled WGS sequence"/>
</dbReference>
<dbReference type="GeneID" id="85324499"/>
<organism evidence="7 8">
    <name type="scientific">Lasiosphaeria miniovina</name>
    <dbReference type="NCBI Taxonomy" id="1954250"/>
    <lineage>
        <taxon>Eukaryota</taxon>
        <taxon>Fungi</taxon>
        <taxon>Dikarya</taxon>
        <taxon>Ascomycota</taxon>
        <taxon>Pezizomycotina</taxon>
        <taxon>Sordariomycetes</taxon>
        <taxon>Sordariomycetidae</taxon>
        <taxon>Sordariales</taxon>
        <taxon>Lasiosphaeriaceae</taxon>
        <taxon>Lasiosphaeria</taxon>
    </lineage>
</organism>
<dbReference type="SUPFAM" id="SSF52343">
    <property type="entry name" value="Ferredoxin reductase-like, C-terminal NADP-linked domain"/>
    <property type="match status" value="1"/>
</dbReference>
<protein>
    <submittedName>
        <fullName evidence="7">Uncharacterized protein</fullName>
    </submittedName>
</protein>
<dbReference type="PRINTS" id="PR00406">
    <property type="entry name" value="CYTB5RDTASE"/>
</dbReference>
<gene>
    <name evidence="7" type="ORF">B0T26DRAFT_694242</name>
</gene>
<dbReference type="PANTHER" id="PTHR19370">
    <property type="entry name" value="NADH-CYTOCHROME B5 REDUCTASE"/>
    <property type="match status" value="1"/>
</dbReference>
<dbReference type="PANTHER" id="PTHR19370:SF189">
    <property type="entry name" value="CYTOCHROME C MITOCHONDRIAL IMPORT FACTOR CYC2"/>
    <property type="match status" value="1"/>
</dbReference>
<sequence length="280" mass="29073">MPGGEVSTYLSRLGLGDTVELRGPHLGFDLGARLGAGNGNQRVVFLAGGTGIAPALQAVRALLLSPTPASTTTTTTYESVPVPCPSVSIIWANRHRADCIGCDDSSVTSPAGDNKNKNPVIAYLSSAAVKQKQQQHGGGLEYACVVDDEGTFISARAIASAVSPTTTATAPTTLTKQQQQQQLPPRFLSSEDCHYHSTRLLAGTGPNDDSGSAAQYACACPGGSKNLLLVSGPDGFVAAYAGAKVWAGGKELQGPVGGVVGDLERRWRPGQWSDWLVLKL</sequence>
<keyword evidence="5" id="KW-0560">Oxidoreductase</keyword>
<evidence type="ECO:0000313" key="7">
    <source>
        <dbReference type="EMBL" id="KAK0727352.1"/>
    </source>
</evidence>
<evidence type="ECO:0000256" key="4">
    <source>
        <dbReference type="ARBA" id="ARBA00022827"/>
    </source>
</evidence>
<dbReference type="GO" id="GO:0016491">
    <property type="term" value="F:oxidoreductase activity"/>
    <property type="evidence" value="ECO:0007669"/>
    <property type="project" value="UniProtKB-KW"/>
</dbReference>
<evidence type="ECO:0000256" key="2">
    <source>
        <dbReference type="ARBA" id="ARBA00006105"/>
    </source>
</evidence>
<dbReference type="AlphaFoldDB" id="A0AA40B4H9"/>
<keyword evidence="4 6" id="KW-0274">FAD</keyword>
<evidence type="ECO:0000256" key="1">
    <source>
        <dbReference type="ARBA" id="ARBA00001974"/>
    </source>
</evidence>
<dbReference type="InterPro" id="IPR001834">
    <property type="entry name" value="CBR-like"/>
</dbReference>
<evidence type="ECO:0000256" key="6">
    <source>
        <dbReference type="PIRSR" id="PIRSR601834-1"/>
    </source>
</evidence>
<comment type="cofactor">
    <cofactor evidence="1 6">
        <name>FAD</name>
        <dbReference type="ChEBI" id="CHEBI:57692"/>
    </cofactor>
</comment>
<evidence type="ECO:0000256" key="3">
    <source>
        <dbReference type="ARBA" id="ARBA00022630"/>
    </source>
</evidence>
<evidence type="ECO:0000313" key="8">
    <source>
        <dbReference type="Proteomes" id="UP001172101"/>
    </source>
</evidence>
<dbReference type="Gene3D" id="3.40.50.80">
    <property type="entry name" value="Nucleotide-binding domain of ferredoxin-NADP reductase (FNR) module"/>
    <property type="match status" value="1"/>
</dbReference>
<dbReference type="GO" id="GO:0005739">
    <property type="term" value="C:mitochondrion"/>
    <property type="evidence" value="ECO:0007669"/>
    <property type="project" value="TreeGrafter"/>
</dbReference>
<dbReference type="InterPro" id="IPR039261">
    <property type="entry name" value="FNR_nucleotide-bd"/>
</dbReference>
<evidence type="ECO:0000256" key="5">
    <source>
        <dbReference type="ARBA" id="ARBA00023002"/>
    </source>
</evidence>